<dbReference type="GO" id="GO:0070765">
    <property type="term" value="C:gamma-secretase complex"/>
    <property type="evidence" value="ECO:0007669"/>
    <property type="project" value="TreeGrafter"/>
</dbReference>
<dbReference type="PANTHER" id="PTHR16318:SF0">
    <property type="entry name" value="GAMMA-SECRETASE SUBUNIT PEN-2"/>
    <property type="match status" value="1"/>
</dbReference>
<comment type="subcellular location">
    <subcellularLocation>
        <location evidence="1">Membrane</location>
        <topology evidence="1">Multi-pass membrane protein</topology>
    </subcellularLocation>
</comment>
<proteinExistence type="inferred from homology"/>
<evidence type="ECO:0000256" key="5">
    <source>
        <dbReference type="ARBA" id="ARBA00022989"/>
    </source>
</evidence>
<name>A0AA39TF13_ACESA</name>
<dbReference type="PANTHER" id="PTHR16318">
    <property type="entry name" value="GAMMA-SECRETASE SUBUNIT PEN-2"/>
    <property type="match status" value="1"/>
</dbReference>
<evidence type="ECO:0008006" key="10">
    <source>
        <dbReference type="Google" id="ProtNLM"/>
    </source>
</evidence>
<dbReference type="Pfam" id="PF10251">
    <property type="entry name" value="PEN-2"/>
    <property type="match status" value="1"/>
</dbReference>
<organism evidence="8 9">
    <name type="scientific">Acer saccharum</name>
    <name type="common">Sugar maple</name>
    <dbReference type="NCBI Taxonomy" id="4024"/>
    <lineage>
        <taxon>Eukaryota</taxon>
        <taxon>Viridiplantae</taxon>
        <taxon>Streptophyta</taxon>
        <taxon>Embryophyta</taxon>
        <taxon>Tracheophyta</taxon>
        <taxon>Spermatophyta</taxon>
        <taxon>Magnoliopsida</taxon>
        <taxon>eudicotyledons</taxon>
        <taxon>Gunneridae</taxon>
        <taxon>Pentapetalae</taxon>
        <taxon>rosids</taxon>
        <taxon>malvids</taxon>
        <taxon>Sapindales</taxon>
        <taxon>Sapindaceae</taxon>
        <taxon>Hippocastanoideae</taxon>
        <taxon>Acereae</taxon>
        <taxon>Acer</taxon>
    </lineage>
</organism>
<dbReference type="EMBL" id="JAUESC010000002">
    <property type="protein sequence ID" value="KAK0604580.1"/>
    <property type="molecule type" value="Genomic_DNA"/>
</dbReference>
<reference evidence="8" key="2">
    <citation type="submission" date="2023-06" db="EMBL/GenBank/DDBJ databases">
        <authorList>
            <person name="Swenson N.G."/>
            <person name="Wegrzyn J.L."/>
            <person name="Mcevoy S.L."/>
        </authorList>
    </citation>
    <scope>NUCLEOTIDE SEQUENCE</scope>
    <source>
        <strain evidence="8">NS2018</strain>
        <tissue evidence="8">Leaf</tissue>
    </source>
</reference>
<dbReference type="GO" id="GO:0007219">
    <property type="term" value="P:Notch signaling pathway"/>
    <property type="evidence" value="ECO:0007669"/>
    <property type="project" value="UniProtKB-KW"/>
</dbReference>
<keyword evidence="5 7" id="KW-1133">Transmembrane helix</keyword>
<dbReference type="InterPro" id="IPR019379">
    <property type="entry name" value="Gamma_Secretase_Asp_P_PEN2"/>
</dbReference>
<evidence type="ECO:0000256" key="1">
    <source>
        <dbReference type="ARBA" id="ARBA00004141"/>
    </source>
</evidence>
<keyword evidence="6 7" id="KW-0472">Membrane</keyword>
<feature type="transmembrane region" description="Helical" evidence="7">
    <location>
        <begin position="80"/>
        <end position="105"/>
    </location>
</feature>
<evidence type="ECO:0000313" key="9">
    <source>
        <dbReference type="Proteomes" id="UP001168877"/>
    </source>
</evidence>
<evidence type="ECO:0000256" key="3">
    <source>
        <dbReference type="ARBA" id="ARBA00022692"/>
    </source>
</evidence>
<accession>A0AA39TF13</accession>
<keyword evidence="3 7" id="KW-0812">Transmembrane</keyword>
<dbReference type="Proteomes" id="UP001168877">
    <property type="component" value="Unassembled WGS sequence"/>
</dbReference>
<evidence type="ECO:0000256" key="7">
    <source>
        <dbReference type="SAM" id="Phobius"/>
    </source>
</evidence>
<gene>
    <name evidence="8" type="ORF">LWI29_017135</name>
</gene>
<evidence type="ECO:0000256" key="6">
    <source>
        <dbReference type="ARBA" id="ARBA00023136"/>
    </source>
</evidence>
<reference evidence="8" key="1">
    <citation type="journal article" date="2022" name="Plant J.">
        <title>Strategies of tolerance reflected in two North American maple genomes.</title>
        <authorList>
            <person name="McEvoy S.L."/>
            <person name="Sezen U.U."/>
            <person name="Trouern-Trend A."/>
            <person name="McMahon S.M."/>
            <person name="Schaberg P.G."/>
            <person name="Yang J."/>
            <person name="Wegrzyn J.L."/>
            <person name="Swenson N.G."/>
        </authorList>
    </citation>
    <scope>NUCLEOTIDE SEQUENCE</scope>
    <source>
        <strain evidence="8">NS2018</strain>
    </source>
</reference>
<sequence length="195" mass="21152">MEASESTNSIPNNRNSIVSSTPVWPTVDGPIGLSEDESLSYARRFYLFGFALLPLLWAVNCFYFWPVLRHSRSFPAIRRYVVGSAVGFAVFSALLCSWALTFAIGGERLFGPVWNKLVLYNLADTIGLTVCLGGNGSWCHFKGRVLSRYWKLGENRVSGGLGPFLYQELEGGAGSLADQALSCIGKTGSLSVPGA</sequence>
<feature type="transmembrane region" description="Helical" evidence="7">
    <location>
        <begin position="45"/>
        <end position="68"/>
    </location>
</feature>
<feature type="transmembrane region" description="Helical" evidence="7">
    <location>
        <begin position="117"/>
        <end position="141"/>
    </location>
</feature>
<evidence type="ECO:0000256" key="4">
    <source>
        <dbReference type="ARBA" id="ARBA00022976"/>
    </source>
</evidence>
<comment type="caution">
    <text evidence="8">The sequence shown here is derived from an EMBL/GenBank/DDBJ whole genome shotgun (WGS) entry which is preliminary data.</text>
</comment>
<evidence type="ECO:0000256" key="2">
    <source>
        <dbReference type="ARBA" id="ARBA00009607"/>
    </source>
</evidence>
<dbReference type="AlphaFoldDB" id="A0AA39TF13"/>
<keyword evidence="9" id="KW-1185">Reference proteome</keyword>
<keyword evidence="4" id="KW-0914">Notch signaling pathway</keyword>
<comment type="similarity">
    <text evidence="2">Belongs to the PEN-2 family.</text>
</comment>
<protein>
    <recommendedName>
        <fullName evidence="10">Gamma-secretase subunit PEN-2</fullName>
    </recommendedName>
</protein>
<evidence type="ECO:0000313" key="8">
    <source>
        <dbReference type="EMBL" id="KAK0604580.1"/>
    </source>
</evidence>